<sequence>MPWFRGFIKFPYSSICVIYQHDFLGMSLFCLLVDLMIGNIMIVIYNIHWEEN</sequence>
<dbReference type="AlphaFoldDB" id="A0A9P6NYZ7"/>
<evidence type="ECO:0000256" key="1">
    <source>
        <dbReference type="SAM" id="Phobius"/>
    </source>
</evidence>
<name>A0A9P6NYZ7_9BASI</name>
<dbReference type="Proteomes" id="UP000886653">
    <property type="component" value="Unassembled WGS sequence"/>
</dbReference>
<evidence type="ECO:0000313" key="2">
    <source>
        <dbReference type="EMBL" id="KAG0151985.1"/>
    </source>
</evidence>
<keyword evidence="1" id="KW-1133">Transmembrane helix</keyword>
<keyword evidence="1" id="KW-0812">Transmembrane</keyword>
<proteinExistence type="predicted"/>
<accession>A0A9P6NYZ7</accession>
<evidence type="ECO:0000313" key="3">
    <source>
        <dbReference type="Proteomes" id="UP000886653"/>
    </source>
</evidence>
<keyword evidence="1" id="KW-0472">Membrane</keyword>
<keyword evidence="3" id="KW-1185">Reference proteome</keyword>
<reference evidence="2" key="1">
    <citation type="submission" date="2013-11" db="EMBL/GenBank/DDBJ databases">
        <title>Genome sequence of the fusiform rust pathogen reveals effectors for host alternation and coevolution with pine.</title>
        <authorList>
            <consortium name="DOE Joint Genome Institute"/>
            <person name="Smith K."/>
            <person name="Pendleton A."/>
            <person name="Kubisiak T."/>
            <person name="Anderson C."/>
            <person name="Salamov A."/>
            <person name="Aerts A."/>
            <person name="Riley R."/>
            <person name="Clum A."/>
            <person name="Lindquist E."/>
            <person name="Ence D."/>
            <person name="Campbell M."/>
            <person name="Kronenberg Z."/>
            <person name="Feau N."/>
            <person name="Dhillon B."/>
            <person name="Hamelin R."/>
            <person name="Burleigh J."/>
            <person name="Smith J."/>
            <person name="Yandell M."/>
            <person name="Nelson C."/>
            <person name="Grigoriev I."/>
            <person name="Davis J."/>
        </authorList>
    </citation>
    <scope>NUCLEOTIDE SEQUENCE</scope>
    <source>
        <strain evidence="2">G11</strain>
    </source>
</reference>
<protein>
    <submittedName>
        <fullName evidence="2">Uncharacterized protein</fullName>
    </submittedName>
</protein>
<feature type="transmembrane region" description="Helical" evidence="1">
    <location>
        <begin position="23"/>
        <end position="47"/>
    </location>
</feature>
<comment type="caution">
    <text evidence="2">The sequence shown here is derived from an EMBL/GenBank/DDBJ whole genome shotgun (WGS) entry which is preliminary data.</text>
</comment>
<dbReference type="EMBL" id="MU167210">
    <property type="protein sequence ID" value="KAG0151985.1"/>
    <property type="molecule type" value="Genomic_DNA"/>
</dbReference>
<organism evidence="2 3">
    <name type="scientific">Cronartium quercuum f. sp. fusiforme G11</name>
    <dbReference type="NCBI Taxonomy" id="708437"/>
    <lineage>
        <taxon>Eukaryota</taxon>
        <taxon>Fungi</taxon>
        <taxon>Dikarya</taxon>
        <taxon>Basidiomycota</taxon>
        <taxon>Pucciniomycotina</taxon>
        <taxon>Pucciniomycetes</taxon>
        <taxon>Pucciniales</taxon>
        <taxon>Coleosporiaceae</taxon>
        <taxon>Cronartium</taxon>
    </lineage>
</organism>
<gene>
    <name evidence="2" type="ORF">CROQUDRAFT_650564</name>
</gene>